<evidence type="ECO:0000313" key="3">
    <source>
        <dbReference type="Proteomes" id="UP000036947"/>
    </source>
</evidence>
<proteinExistence type="predicted"/>
<dbReference type="AlphaFoldDB" id="A0A0L0MWW4"/>
<evidence type="ECO:0000256" key="1">
    <source>
        <dbReference type="SAM" id="Phobius"/>
    </source>
</evidence>
<sequence>MEQRKADDIFELQSRVETPLATSLSDTKAAAETSRIPPMSVTPPGCLTFIRQKGKKARYQPEKQTRLKNSLLVGVGFLELANAGDFAANVWNEIPVPIYAIVLMSIGAPLALGMIYFAVKDAILSRRNLRGLSAERRYLQAQRPRYEQDEQTARSLDCLLDVNFREMGTEMVDRIGMDICMGFGAFAVGVGTYMAIGGANPDVFEASNLLSGYIGNAPCALYGLCNLLWSAFVWRRARRHNTAGRKEISETQVERMLKIRISNVQFHSALNGITGAVAGAASLITATMWYGYVALAPCIVVSVVANYIWRHRIGYDRLFVGQVVSFDKDALVAELVHIDSCRQRLTKPPTEPLSELLSDPTSTACVVEFITNNKLFEDFCIRVLKDAELSAALVGTPGETVTLTSESLAAIDNAELKGRLLKVAQAFIVEDAPKCFGYQERSVLEMLGCYMCLPAIGEGKA</sequence>
<dbReference type="EMBL" id="LFRF01000063">
    <property type="protein sequence ID" value="KND86279.1"/>
    <property type="molecule type" value="Genomic_DNA"/>
</dbReference>
<keyword evidence="1" id="KW-1133">Transmembrane helix</keyword>
<evidence type="ECO:0000313" key="2">
    <source>
        <dbReference type="EMBL" id="KND86279.1"/>
    </source>
</evidence>
<keyword evidence="1" id="KW-0812">Transmembrane</keyword>
<feature type="transmembrane region" description="Helical" evidence="1">
    <location>
        <begin position="71"/>
        <end position="91"/>
    </location>
</feature>
<gene>
    <name evidence="2" type="ORF">TOPH_09083</name>
</gene>
<reference evidence="2 3" key="1">
    <citation type="journal article" date="2015" name="BMC Genomics">
        <title>The genome of the truffle-parasite Tolypocladium ophioglossoides and the evolution of antifungal peptaibiotics.</title>
        <authorList>
            <person name="Quandt C.A."/>
            <person name="Bushley K.E."/>
            <person name="Spatafora J.W."/>
        </authorList>
    </citation>
    <scope>NUCLEOTIDE SEQUENCE [LARGE SCALE GENOMIC DNA]</scope>
    <source>
        <strain evidence="2 3">CBS 100239</strain>
    </source>
</reference>
<dbReference type="STRING" id="1163406.A0A0L0MWW4"/>
<accession>A0A0L0MWW4</accession>
<dbReference type="OrthoDB" id="5089392at2759"/>
<organism evidence="2 3">
    <name type="scientific">Tolypocladium ophioglossoides (strain CBS 100239)</name>
    <name type="common">Snaketongue truffleclub</name>
    <name type="synonym">Elaphocordyceps ophioglossoides</name>
    <dbReference type="NCBI Taxonomy" id="1163406"/>
    <lineage>
        <taxon>Eukaryota</taxon>
        <taxon>Fungi</taxon>
        <taxon>Dikarya</taxon>
        <taxon>Ascomycota</taxon>
        <taxon>Pezizomycotina</taxon>
        <taxon>Sordariomycetes</taxon>
        <taxon>Hypocreomycetidae</taxon>
        <taxon>Hypocreales</taxon>
        <taxon>Ophiocordycipitaceae</taxon>
        <taxon>Tolypocladium</taxon>
    </lineage>
</organism>
<feature type="transmembrane region" description="Helical" evidence="1">
    <location>
        <begin position="289"/>
        <end position="309"/>
    </location>
</feature>
<evidence type="ECO:0008006" key="4">
    <source>
        <dbReference type="Google" id="ProtNLM"/>
    </source>
</evidence>
<keyword evidence="1" id="KW-0472">Membrane</keyword>
<protein>
    <recommendedName>
        <fullName evidence="4">Integral membrane protein</fullName>
    </recommendedName>
</protein>
<feature type="transmembrane region" description="Helical" evidence="1">
    <location>
        <begin position="97"/>
        <end position="119"/>
    </location>
</feature>
<feature type="transmembrane region" description="Helical" evidence="1">
    <location>
        <begin position="208"/>
        <end position="229"/>
    </location>
</feature>
<feature type="transmembrane region" description="Helical" evidence="1">
    <location>
        <begin position="264"/>
        <end position="283"/>
    </location>
</feature>
<keyword evidence="3" id="KW-1185">Reference proteome</keyword>
<feature type="transmembrane region" description="Helical" evidence="1">
    <location>
        <begin position="175"/>
        <end position="196"/>
    </location>
</feature>
<comment type="caution">
    <text evidence="2">The sequence shown here is derived from an EMBL/GenBank/DDBJ whole genome shotgun (WGS) entry which is preliminary data.</text>
</comment>
<name>A0A0L0MWW4_TOLOC</name>
<dbReference type="Proteomes" id="UP000036947">
    <property type="component" value="Unassembled WGS sequence"/>
</dbReference>